<dbReference type="GO" id="GO:0140662">
    <property type="term" value="F:ATP-dependent protein folding chaperone"/>
    <property type="evidence" value="ECO:0007669"/>
    <property type="project" value="InterPro"/>
</dbReference>
<name>A0A6P4Y370_BRABE</name>
<dbReference type="AlphaFoldDB" id="A0A6P4Y370"/>
<dbReference type="Gene3D" id="3.90.640.10">
    <property type="entry name" value="Actin, Chain A, domain 4"/>
    <property type="match status" value="1"/>
</dbReference>
<gene>
    <name evidence="5" type="primary">LOC109469364</name>
</gene>
<proteinExistence type="inferred from homology"/>
<dbReference type="Pfam" id="PF00012">
    <property type="entry name" value="HSP70"/>
    <property type="match status" value="1"/>
</dbReference>
<protein>
    <submittedName>
        <fullName evidence="5">Heat shock 70 kDa protein 12A-like</fullName>
    </submittedName>
</protein>
<dbReference type="KEGG" id="bbel:109469364"/>
<dbReference type="SUPFAM" id="SSF53067">
    <property type="entry name" value="Actin-like ATPase domain"/>
    <property type="match status" value="2"/>
</dbReference>
<keyword evidence="3" id="KW-0067">ATP-binding</keyword>
<sequence length="588" mass="65997">MATPTNQTYLMVAAIDFGTTYSGYAFSFMSSPDDIIVNKNWGADVGFQSYKTPTSVLLSPEGELVAFGFEACAKYTTLLEENEDKDYYFFDRFKMRLHASYKDLDRSVYLTAKNGRTLPALDVFTHALRYLKQHMMDAIAEVSQSMQIREEDIRWVITVPAIWNDAAKQFMREAAYDANIVSKANAKKLVIALEPESASLFCRELPVNQFAGEREGDGSDTLNMAPGTRYMVVDCGGGTVDITVHEVRPDNRVKEAYAATGGAWGGTQVDEQFVALTEEVFDKSFIDDYRSSYPSEWQQWMDSFETKKRSTTSESGSVNFPIHYHFNDFHKRVKGSDVKESIDNCDVERVRFSNGFLCIQGETMRELFKDVIDDILDHVETLMRKKGLSNLAYVFLVGGFSESPLLQHAFKKRFSNHVRVLVPNDASLAVVRGAVKFGHTPHLISERISPRTYGVECVSAYNSRLHRGGKLFLGRCMDAFHKFVEAGESVVVGTARNHIFYPLYPDQTKANINVYGSYDTDTNITSAPGVEKLGITVLDMPETTGGADRQIKITFYFGDTEIEVDAVDVTTGSKANVEVNFLDDNIRL</sequence>
<organism evidence="4 5">
    <name type="scientific">Branchiostoma belcheri</name>
    <name type="common">Amphioxus</name>
    <dbReference type="NCBI Taxonomy" id="7741"/>
    <lineage>
        <taxon>Eukaryota</taxon>
        <taxon>Metazoa</taxon>
        <taxon>Chordata</taxon>
        <taxon>Cephalochordata</taxon>
        <taxon>Leptocardii</taxon>
        <taxon>Amphioxiformes</taxon>
        <taxon>Branchiostomatidae</taxon>
        <taxon>Branchiostoma</taxon>
    </lineage>
</organism>
<keyword evidence="2" id="KW-0547">Nucleotide-binding</keyword>
<evidence type="ECO:0000313" key="5">
    <source>
        <dbReference type="RefSeq" id="XP_019623425.1"/>
    </source>
</evidence>
<evidence type="ECO:0000256" key="1">
    <source>
        <dbReference type="ARBA" id="ARBA00007381"/>
    </source>
</evidence>
<dbReference type="Gene3D" id="3.30.420.40">
    <property type="match status" value="2"/>
</dbReference>
<evidence type="ECO:0000256" key="3">
    <source>
        <dbReference type="ARBA" id="ARBA00022840"/>
    </source>
</evidence>
<dbReference type="InterPro" id="IPR013126">
    <property type="entry name" value="Hsp_70_fam"/>
</dbReference>
<reference evidence="5" key="1">
    <citation type="submission" date="2025-08" db="UniProtKB">
        <authorList>
            <consortium name="RefSeq"/>
        </authorList>
    </citation>
    <scope>IDENTIFICATION</scope>
    <source>
        <tissue evidence="5">Gonad</tissue>
    </source>
</reference>
<dbReference type="CDD" id="cd10229">
    <property type="entry name" value="ASKHA_NBD_HSP70_HSPA12"/>
    <property type="match status" value="1"/>
</dbReference>
<dbReference type="OrthoDB" id="2963168at2759"/>
<dbReference type="GO" id="GO:0005524">
    <property type="term" value="F:ATP binding"/>
    <property type="evidence" value="ECO:0007669"/>
    <property type="project" value="UniProtKB-KW"/>
</dbReference>
<dbReference type="PRINTS" id="PR00301">
    <property type="entry name" value="HEATSHOCK70"/>
</dbReference>
<dbReference type="PANTHER" id="PTHR14187:SF5">
    <property type="entry name" value="HEAT SHOCK 70 KDA PROTEIN 12A"/>
    <property type="match status" value="1"/>
</dbReference>
<dbReference type="InterPro" id="IPR043129">
    <property type="entry name" value="ATPase_NBD"/>
</dbReference>
<dbReference type="RefSeq" id="XP_019623425.1">
    <property type="nucleotide sequence ID" value="XM_019767866.1"/>
</dbReference>
<accession>A0A6P4Y370</accession>
<keyword evidence="4" id="KW-1185">Reference proteome</keyword>
<dbReference type="GeneID" id="109469364"/>
<evidence type="ECO:0000313" key="4">
    <source>
        <dbReference type="Proteomes" id="UP000515135"/>
    </source>
</evidence>
<dbReference type="Proteomes" id="UP000515135">
    <property type="component" value="Unplaced"/>
</dbReference>
<dbReference type="PANTHER" id="PTHR14187">
    <property type="entry name" value="ALPHA KINASE/ELONGATION FACTOR 2 KINASE"/>
    <property type="match status" value="1"/>
</dbReference>
<evidence type="ECO:0000256" key="2">
    <source>
        <dbReference type="ARBA" id="ARBA00022741"/>
    </source>
</evidence>
<comment type="similarity">
    <text evidence="1">Belongs to the heat shock protein 70 family.</text>
</comment>